<dbReference type="EMBL" id="JACGCI010000041">
    <property type="protein sequence ID" value="KAF6753044.1"/>
    <property type="molecule type" value="Genomic_DNA"/>
</dbReference>
<comment type="similarity">
    <text evidence="1">Belongs to the AATF family.</text>
</comment>
<evidence type="ECO:0000259" key="4">
    <source>
        <dbReference type="Pfam" id="PF08164"/>
    </source>
</evidence>
<evidence type="ECO:0000313" key="7">
    <source>
        <dbReference type="Proteomes" id="UP000521943"/>
    </source>
</evidence>
<dbReference type="PANTHER" id="PTHR15565">
    <property type="entry name" value="AATF PROTEIN APOPTOSIS ANTAGONIZING TRANSCRIPTION FACTOR"/>
    <property type="match status" value="1"/>
</dbReference>
<dbReference type="OrthoDB" id="5783963at2759"/>
<accession>A0A8H6HUV4</accession>
<dbReference type="InterPro" id="IPR039223">
    <property type="entry name" value="AATF/Bfr2"/>
</dbReference>
<dbReference type="PANTHER" id="PTHR15565:SF0">
    <property type="entry name" value="PROTEIN AATF"/>
    <property type="match status" value="1"/>
</dbReference>
<evidence type="ECO:0000256" key="3">
    <source>
        <dbReference type="SAM" id="MobiDB-lite"/>
    </source>
</evidence>
<dbReference type="GO" id="GO:0005730">
    <property type="term" value="C:nucleolus"/>
    <property type="evidence" value="ECO:0007669"/>
    <property type="project" value="TreeGrafter"/>
</dbReference>
<dbReference type="Proteomes" id="UP000521943">
    <property type="component" value="Unassembled WGS sequence"/>
</dbReference>
<keyword evidence="7" id="KW-1185">Reference proteome</keyword>
<dbReference type="GO" id="GO:0000462">
    <property type="term" value="P:maturation of SSU-rRNA from tricistronic rRNA transcript (SSU-rRNA, 5.8S rRNA, LSU-rRNA)"/>
    <property type="evidence" value="ECO:0007669"/>
    <property type="project" value="TreeGrafter"/>
</dbReference>
<dbReference type="Pfam" id="PF13339">
    <property type="entry name" value="AATF-Che1"/>
    <property type="match status" value="1"/>
</dbReference>
<sequence>MARLSLAQQLAQLEDTAPVDFDPESLNPNGTEEGGREVDLAAAREHYMDVGPSTLRKMADSIADPKYDGVRTSRKTLAEQDELSGEDDEEGEDQREGEGQDDESSEEEFQGFGIEGPWSGKEDEDEDEDEESEGSEEGEHIQPPPKSKSVADATSAKRSAPEAEEPSGDLTSTLKTAREADRRKGKAVAKQIALWDGLLDSRIRLQKAVLATNKLPEPSAIKAFQDVPECADALLKLSEEALGLADDLFQLQERLFSSASVTPPPRKRRRTDEEASLAIASEDLVESSKASAAFEQAYHPQLVQNLAKWSSKIQAVAPSVLLPSNKGTFSKGKQNLKSAVQLVDEALLDHSKLLSRTQLRRTPGTRIGSEAAEDSQGKEETELFDDNDFYQKMLRAIIDSRGDGKGTSEDWLAIQKQKKAKKNVDTKASKGRKIRYDVHEKIQNFMVPVPVTGAWHDEQIDELFSSLLGKGFENVAASGDGMEVEDQPLTTVPSGFRVFG</sequence>
<feature type="compositionally biased region" description="Low complexity" evidence="3">
    <location>
        <begin position="1"/>
        <end position="13"/>
    </location>
</feature>
<name>A0A8H6HUV4_9AGAR</name>
<feature type="compositionally biased region" description="Basic and acidic residues" evidence="3">
    <location>
        <begin position="57"/>
        <end position="71"/>
    </location>
</feature>
<evidence type="ECO:0000259" key="5">
    <source>
        <dbReference type="Pfam" id="PF13339"/>
    </source>
</evidence>
<feature type="compositionally biased region" description="Acidic residues" evidence="3">
    <location>
        <begin position="79"/>
        <end position="109"/>
    </location>
</feature>
<feature type="compositionally biased region" description="Acidic residues" evidence="3">
    <location>
        <begin position="122"/>
        <end position="136"/>
    </location>
</feature>
<evidence type="ECO:0000256" key="1">
    <source>
        <dbReference type="ARBA" id="ARBA00008966"/>
    </source>
</evidence>
<dbReference type="InterPro" id="IPR025160">
    <property type="entry name" value="AATF"/>
</dbReference>
<evidence type="ECO:0000313" key="6">
    <source>
        <dbReference type="EMBL" id="KAF6753044.1"/>
    </source>
</evidence>
<comment type="caution">
    <text evidence="6">The sequence shown here is derived from an EMBL/GenBank/DDBJ whole genome shotgun (WGS) entry which is preliminary data.</text>
</comment>
<proteinExistence type="inferred from homology"/>
<dbReference type="Pfam" id="PF08164">
    <property type="entry name" value="TRAUB"/>
    <property type="match status" value="1"/>
</dbReference>
<organism evidence="6 7">
    <name type="scientific">Ephemerocybe angulata</name>
    <dbReference type="NCBI Taxonomy" id="980116"/>
    <lineage>
        <taxon>Eukaryota</taxon>
        <taxon>Fungi</taxon>
        <taxon>Dikarya</taxon>
        <taxon>Basidiomycota</taxon>
        <taxon>Agaricomycotina</taxon>
        <taxon>Agaricomycetes</taxon>
        <taxon>Agaricomycetidae</taxon>
        <taxon>Agaricales</taxon>
        <taxon>Agaricineae</taxon>
        <taxon>Psathyrellaceae</taxon>
        <taxon>Ephemerocybe</taxon>
    </lineage>
</organism>
<protein>
    <recommendedName>
        <fullName evidence="2">Protein BFR2</fullName>
    </recommendedName>
</protein>
<feature type="domain" description="Apoptosis-antagonizing transcription factor C-terminal" evidence="4">
    <location>
        <begin position="390"/>
        <end position="468"/>
    </location>
</feature>
<dbReference type="AlphaFoldDB" id="A0A8H6HUV4"/>
<gene>
    <name evidence="6" type="ORF">DFP72DRAFT_435134</name>
</gene>
<feature type="domain" description="AATF leucine zipper-containing" evidence="5">
    <location>
        <begin position="181"/>
        <end position="312"/>
    </location>
</feature>
<evidence type="ECO:0000256" key="2">
    <source>
        <dbReference type="ARBA" id="ARBA00013850"/>
    </source>
</evidence>
<feature type="region of interest" description="Disordered" evidence="3">
    <location>
        <begin position="52"/>
        <end position="186"/>
    </location>
</feature>
<reference evidence="6 7" key="1">
    <citation type="submission" date="2020-07" db="EMBL/GenBank/DDBJ databases">
        <title>Comparative genomics of pyrophilous fungi reveals a link between fire events and developmental genes.</title>
        <authorList>
            <consortium name="DOE Joint Genome Institute"/>
            <person name="Steindorff A.S."/>
            <person name="Carver A."/>
            <person name="Calhoun S."/>
            <person name="Stillman K."/>
            <person name="Liu H."/>
            <person name="Lipzen A."/>
            <person name="Pangilinan J."/>
            <person name="Labutti K."/>
            <person name="Bruns T.D."/>
            <person name="Grigoriev I.V."/>
        </authorList>
    </citation>
    <scope>NUCLEOTIDE SEQUENCE [LARGE SCALE GENOMIC DNA]</scope>
    <source>
        <strain evidence="6 7">CBS 144469</strain>
    </source>
</reference>
<dbReference type="InterPro" id="IPR012617">
    <property type="entry name" value="AATF_C"/>
</dbReference>
<feature type="region of interest" description="Disordered" evidence="3">
    <location>
        <begin position="1"/>
        <end position="38"/>
    </location>
</feature>